<comment type="caution">
    <text evidence="4">The sequence shown here is derived from an EMBL/GenBank/DDBJ whole genome shotgun (WGS) entry which is preliminary data.</text>
</comment>
<organism evidence="4 5">
    <name type="scientific">Maritimibacter fusiformis</name>
    <dbReference type="NCBI Taxonomy" id="2603819"/>
    <lineage>
        <taxon>Bacteria</taxon>
        <taxon>Pseudomonadati</taxon>
        <taxon>Pseudomonadota</taxon>
        <taxon>Alphaproteobacteria</taxon>
        <taxon>Rhodobacterales</taxon>
        <taxon>Roseobacteraceae</taxon>
        <taxon>Maritimibacter</taxon>
    </lineage>
</organism>
<protein>
    <submittedName>
        <fullName evidence="4">Porin family protein</fullName>
    </submittedName>
</protein>
<feature type="chain" id="PRO_5023049992" evidence="2">
    <location>
        <begin position="37"/>
        <end position="205"/>
    </location>
</feature>
<feature type="domain" description="Outer membrane protein beta-barrel" evidence="3">
    <location>
        <begin position="50"/>
        <end position="205"/>
    </location>
</feature>
<evidence type="ECO:0000256" key="2">
    <source>
        <dbReference type="SAM" id="SignalP"/>
    </source>
</evidence>
<keyword evidence="1 2" id="KW-0732">Signal</keyword>
<evidence type="ECO:0000313" key="5">
    <source>
        <dbReference type="Proteomes" id="UP000322080"/>
    </source>
</evidence>
<dbReference type="EMBL" id="VSIY01000006">
    <property type="protein sequence ID" value="TYB81253.1"/>
    <property type="molecule type" value="Genomic_DNA"/>
</dbReference>
<evidence type="ECO:0000259" key="3">
    <source>
        <dbReference type="Pfam" id="PF13505"/>
    </source>
</evidence>
<dbReference type="Pfam" id="PF13505">
    <property type="entry name" value="OMP_b-brl"/>
    <property type="match status" value="1"/>
</dbReference>
<dbReference type="InterPro" id="IPR011250">
    <property type="entry name" value="OMP/PagP_B-barrel"/>
</dbReference>
<proteinExistence type="predicted"/>
<evidence type="ECO:0000256" key="1">
    <source>
        <dbReference type="ARBA" id="ARBA00022729"/>
    </source>
</evidence>
<dbReference type="Gene3D" id="2.40.160.20">
    <property type="match status" value="1"/>
</dbReference>
<gene>
    <name evidence="4" type="ORF">FVF75_08980</name>
</gene>
<dbReference type="AlphaFoldDB" id="A0A5D0RII0"/>
<reference evidence="4 5" key="1">
    <citation type="submission" date="2019-08" db="EMBL/GenBank/DDBJ databases">
        <title>Identification of a novel species of the genus Boseongicola.</title>
        <authorList>
            <person name="Zhang X.-Q."/>
        </authorList>
    </citation>
    <scope>NUCLEOTIDE SEQUENCE [LARGE SCALE GENOMIC DNA]</scope>
    <source>
        <strain evidence="4 5">HY14</strain>
    </source>
</reference>
<dbReference type="InterPro" id="IPR027385">
    <property type="entry name" value="Beta-barrel_OMP"/>
</dbReference>
<name>A0A5D0RII0_9RHOB</name>
<accession>A0A5D0RII0</accession>
<feature type="signal peptide" evidence="2">
    <location>
        <begin position="1"/>
        <end position="36"/>
    </location>
</feature>
<dbReference type="Proteomes" id="UP000322080">
    <property type="component" value="Unassembled WGS sequence"/>
</dbReference>
<dbReference type="SUPFAM" id="SSF56925">
    <property type="entry name" value="OMPA-like"/>
    <property type="match status" value="1"/>
</dbReference>
<sequence length="205" mass="21710">MITNNGMQKTQRRFAMFKHLATASSLALATFGTAHAGSLVEPVVVSPPTAVYLDPGRDWSGFYAGVNGDLGSLNNGGPNISYYGYGVHGGYLADMGDFVVGGEVSYEYTTVDLAAPNDTWHRIGGDLILGYDAGDFMPHVTAGVAGLRQTAAGGTWEMGWSAGAGASVMMSDNIMLTGRYRYTRYDNLAGGVNAHAGKLMISFRF</sequence>
<keyword evidence="5" id="KW-1185">Reference proteome</keyword>
<evidence type="ECO:0000313" key="4">
    <source>
        <dbReference type="EMBL" id="TYB81253.1"/>
    </source>
</evidence>